<evidence type="ECO:0000256" key="3">
    <source>
        <dbReference type="ARBA" id="ARBA00022801"/>
    </source>
</evidence>
<comment type="similarity">
    <text evidence="1">Belongs to the peptidase C40 family.</text>
</comment>
<evidence type="ECO:0000256" key="1">
    <source>
        <dbReference type="ARBA" id="ARBA00007074"/>
    </source>
</evidence>
<reference evidence="8 9" key="1">
    <citation type="submission" date="2024-06" db="EMBL/GenBank/DDBJ databases">
        <title>The Natural Products Discovery Center: Release of the First 8490 Sequenced Strains for Exploring Actinobacteria Biosynthetic Diversity.</title>
        <authorList>
            <person name="Kalkreuter E."/>
            <person name="Kautsar S.A."/>
            <person name="Yang D."/>
            <person name="Bader C.D."/>
            <person name="Teijaro C.N."/>
            <person name="Fluegel L."/>
            <person name="Davis C.M."/>
            <person name="Simpson J.R."/>
            <person name="Lauterbach L."/>
            <person name="Steele A.D."/>
            <person name="Gui C."/>
            <person name="Meng S."/>
            <person name="Li G."/>
            <person name="Viehrig K."/>
            <person name="Ye F."/>
            <person name="Su P."/>
            <person name="Kiefer A.F."/>
            <person name="Nichols A."/>
            <person name="Cepeda A.J."/>
            <person name="Yan W."/>
            <person name="Fan B."/>
            <person name="Jiang Y."/>
            <person name="Adhikari A."/>
            <person name="Zheng C.-J."/>
            <person name="Schuster L."/>
            <person name="Cowan T.M."/>
            <person name="Smanski M.J."/>
            <person name="Chevrette M.G."/>
            <person name="De Carvalho L.P.S."/>
            <person name="Shen B."/>
        </authorList>
    </citation>
    <scope>NUCLEOTIDE SEQUENCE [LARGE SCALE GENOMIC DNA]</scope>
    <source>
        <strain evidence="8 9">NPDC006337</strain>
    </source>
</reference>
<sequence length="449" mass="47282">MPALASHRKPRASRTLQTLHAHSPAVGVTTAAALASVTLLSSQSATAAPGASGDPERKPTVEEVQRKVDDLYRQAGTATQQYGRAKESAEPQQRRGAGAVPAAARRTEAPDAPRRAFGSLTGVPHRSGGQAPAASLLRAEGPPVFADPAPEAGRPVGLPQEAPTELLPRQTGPEPVAAAVPAALADPLPEPLTAPAAVLLPEPEPAPEPATRLDAWAAEPVRQRAEAAPGPESLSASQASLRATKRAVQHKLVEARALLIRLTAGKRAEAEEARTRHEPPQTQPQPQPHLYQDPHQPLPPEAHLPRHEPQQPSPSPSSYLSQQQPQPDDDGGHGAKAREVLAFAEAQTGKPYVWGATGPSSYDCSGLTQAAWRAAGVDLPRTTLEQAGAGTPVAIEDLRPGDLVFFHADISHVGIYKGDGRMIHAPRPGEVVREESIHHLPVHSSVRPA</sequence>
<feature type="region of interest" description="Disordered" evidence="5">
    <location>
        <begin position="267"/>
        <end position="334"/>
    </location>
</feature>
<evidence type="ECO:0000256" key="5">
    <source>
        <dbReference type="SAM" id="MobiDB-lite"/>
    </source>
</evidence>
<dbReference type="InterPro" id="IPR051794">
    <property type="entry name" value="PG_Endopeptidase_C40"/>
</dbReference>
<feature type="compositionally biased region" description="Basic and acidic residues" evidence="5">
    <location>
        <begin position="84"/>
        <end position="93"/>
    </location>
</feature>
<dbReference type="PROSITE" id="PS51935">
    <property type="entry name" value="NLPC_P60"/>
    <property type="match status" value="1"/>
</dbReference>
<keyword evidence="3" id="KW-0378">Hydrolase</keyword>
<dbReference type="Pfam" id="PF00877">
    <property type="entry name" value="NLPC_P60"/>
    <property type="match status" value="1"/>
</dbReference>
<keyword evidence="6" id="KW-0732">Signal</keyword>
<dbReference type="PANTHER" id="PTHR47359:SF3">
    <property type="entry name" value="NLP_P60 DOMAIN-CONTAINING PROTEIN-RELATED"/>
    <property type="match status" value="1"/>
</dbReference>
<feature type="compositionally biased region" description="Low complexity" evidence="5">
    <location>
        <begin position="316"/>
        <end position="326"/>
    </location>
</feature>
<evidence type="ECO:0000313" key="8">
    <source>
        <dbReference type="EMBL" id="MEU0712550.1"/>
    </source>
</evidence>
<feature type="compositionally biased region" description="Low complexity" evidence="5">
    <location>
        <begin position="94"/>
        <end position="104"/>
    </location>
</feature>
<gene>
    <name evidence="8" type="ORF">ABZ508_34895</name>
</gene>
<comment type="caution">
    <text evidence="8">The sequence shown here is derived from an EMBL/GenBank/DDBJ whole genome shotgun (WGS) entry which is preliminary data.</text>
</comment>
<feature type="signal peptide" evidence="6">
    <location>
        <begin position="1"/>
        <end position="47"/>
    </location>
</feature>
<feature type="compositionally biased region" description="Basic and acidic residues" evidence="5">
    <location>
        <begin position="54"/>
        <end position="72"/>
    </location>
</feature>
<dbReference type="Gene3D" id="3.90.1720.10">
    <property type="entry name" value="endopeptidase domain like (from Nostoc punctiforme)"/>
    <property type="match status" value="1"/>
</dbReference>
<dbReference type="InterPro" id="IPR038765">
    <property type="entry name" value="Papain-like_cys_pep_sf"/>
</dbReference>
<evidence type="ECO:0000256" key="2">
    <source>
        <dbReference type="ARBA" id="ARBA00022670"/>
    </source>
</evidence>
<feature type="compositionally biased region" description="Basic and acidic residues" evidence="5">
    <location>
        <begin position="267"/>
        <end position="279"/>
    </location>
</feature>
<proteinExistence type="inferred from homology"/>
<protein>
    <submittedName>
        <fullName evidence="8">C40 family peptidase</fullName>
    </submittedName>
</protein>
<feature type="region of interest" description="Disordered" evidence="5">
    <location>
        <begin position="200"/>
        <end position="248"/>
    </location>
</feature>
<dbReference type="PANTHER" id="PTHR47359">
    <property type="entry name" value="PEPTIDOGLYCAN DL-ENDOPEPTIDASE CWLO"/>
    <property type="match status" value="1"/>
</dbReference>
<evidence type="ECO:0000256" key="4">
    <source>
        <dbReference type="ARBA" id="ARBA00022807"/>
    </source>
</evidence>
<organism evidence="8 9">
    <name type="scientific">Streptomyces lavendulocolor</name>
    <dbReference type="NCBI Taxonomy" id="67316"/>
    <lineage>
        <taxon>Bacteria</taxon>
        <taxon>Bacillati</taxon>
        <taxon>Actinomycetota</taxon>
        <taxon>Actinomycetes</taxon>
        <taxon>Kitasatosporales</taxon>
        <taxon>Streptomycetaceae</taxon>
        <taxon>Streptomyces</taxon>
    </lineage>
</organism>
<evidence type="ECO:0000313" key="9">
    <source>
        <dbReference type="Proteomes" id="UP001550378"/>
    </source>
</evidence>
<feature type="compositionally biased region" description="Basic and acidic residues" evidence="5">
    <location>
        <begin position="105"/>
        <end position="114"/>
    </location>
</feature>
<dbReference type="SUPFAM" id="SSF54001">
    <property type="entry name" value="Cysteine proteinases"/>
    <property type="match status" value="1"/>
</dbReference>
<dbReference type="Proteomes" id="UP001550378">
    <property type="component" value="Unassembled WGS sequence"/>
</dbReference>
<dbReference type="EMBL" id="JBEXZR010000065">
    <property type="protein sequence ID" value="MEU0712550.1"/>
    <property type="molecule type" value="Genomic_DNA"/>
</dbReference>
<name>A0ABV2WGR7_9ACTN</name>
<keyword evidence="9" id="KW-1185">Reference proteome</keyword>
<feature type="chain" id="PRO_5045532494" evidence="6">
    <location>
        <begin position="48"/>
        <end position="449"/>
    </location>
</feature>
<keyword evidence="2" id="KW-0645">Protease</keyword>
<feature type="domain" description="NlpC/P60" evidence="7">
    <location>
        <begin position="334"/>
        <end position="449"/>
    </location>
</feature>
<accession>A0ABV2WGR7</accession>
<dbReference type="InterPro" id="IPR000064">
    <property type="entry name" value="NLP_P60_dom"/>
</dbReference>
<evidence type="ECO:0000259" key="7">
    <source>
        <dbReference type="PROSITE" id="PS51935"/>
    </source>
</evidence>
<feature type="region of interest" description="Disordered" evidence="5">
    <location>
        <begin position="42"/>
        <end position="172"/>
    </location>
</feature>
<keyword evidence="4" id="KW-0788">Thiol protease</keyword>
<evidence type="ECO:0000256" key="6">
    <source>
        <dbReference type="SAM" id="SignalP"/>
    </source>
</evidence>